<keyword evidence="2" id="KW-1185">Reference proteome</keyword>
<sequence>MLPDSLFVTGQPLEFPAVPPFPSPLQTRCRGVPLLSSGAVKFKTRLTEPPPTATPASLTCANMGDLKDSTSPGEGLAAPDPIMKFEPELRALGSHILWRCQPATGRVPFQALYQAGAELFISRDLAGENGSNAAEWARTGIGLDLRSRGVQKHTEQGKL</sequence>
<dbReference type="EMBL" id="JAINUF010000015">
    <property type="protein sequence ID" value="KAJ8341279.1"/>
    <property type="molecule type" value="Genomic_DNA"/>
</dbReference>
<gene>
    <name evidence="1" type="ORF">SKAU_G00335700</name>
</gene>
<organism evidence="1 2">
    <name type="scientific">Synaphobranchus kaupii</name>
    <name type="common">Kaup's arrowtooth eel</name>
    <dbReference type="NCBI Taxonomy" id="118154"/>
    <lineage>
        <taxon>Eukaryota</taxon>
        <taxon>Metazoa</taxon>
        <taxon>Chordata</taxon>
        <taxon>Craniata</taxon>
        <taxon>Vertebrata</taxon>
        <taxon>Euteleostomi</taxon>
        <taxon>Actinopterygii</taxon>
        <taxon>Neopterygii</taxon>
        <taxon>Teleostei</taxon>
        <taxon>Anguilliformes</taxon>
        <taxon>Synaphobranchidae</taxon>
        <taxon>Synaphobranchus</taxon>
    </lineage>
</organism>
<name>A0A9Q1IJ08_SYNKA</name>
<protein>
    <submittedName>
        <fullName evidence="1">Uncharacterized protein</fullName>
    </submittedName>
</protein>
<reference evidence="1" key="1">
    <citation type="journal article" date="2023" name="Science">
        <title>Genome structures resolve the early diversification of teleost fishes.</title>
        <authorList>
            <person name="Parey E."/>
            <person name="Louis A."/>
            <person name="Montfort J."/>
            <person name="Bouchez O."/>
            <person name="Roques C."/>
            <person name="Iampietro C."/>
            <person name="Lluch J."/>
            <person name="Castinel A."/>
            <person name="Donnadieu C."/>
            <person name="Desvignes T."/>
            <person name="Floi Bucao C."/>
            <person name="Jouanno E."/>
            <person name="Wen M."/>
            <person name="Mejri S."/>
            <person name="Dirks R."/>
            <person name="Jansen H."/>
            <person name="Henkel C."/>
            <person name="Chen W.J."/>
            <person name="Zahm M."/>
            <person name="Cabau C."/>
            <person name="Klopp C."/>
            <person name="Thompson A.W."/>
            <person name="Robinson-Rechavi M."/>
            <person name="Braasch I."/>
            <person name="Lecointre G."/>
            <person name="Bobe J."/>
            <person name="Postlethwait J.H."/>
            <person name="Berthelot C."/>
            <person name="Roest Crollius H."/>
            <person name="Guiguen Y."/>
        </authorList>
    </citation>
    <scope>NUCLEOTIDE SEQUENCE</scope>
    <source>
        <strain evidence="1">WJC10195</strain>
    </source>
</reference>
<proteinExistence type="predicted"/>
<accession>A0A9Q1IJ08</accession>
<evidence type="ECO:0000313" key="1">
    <source>
        <dbReference type="EMBL" id="KAJ8341279.1"/>
    </source>
</evidence>
<comment type="caution">
    <text evidence="1">The sequence shown here is derived from an EMBL/GenBank/DDBJ whole genome shotgun (WGS) entry which is preliminary data.</text>
</comment>
<evidence type="ECO:0000313" key="2">
    <source>
        <dbReference type="Proteomes" id="UP001152622"/>
    </source>
</evidence>
<dbReference type="Proteomes" id="UP001152622">
    <property type="component" value="Chromosome 15"/>
</dbReference>
<dbReference type="AlphaFoldDB" id="A0A9Q1IJ08"/>